<gene>
    <name evidence="3" type="ORF">ENM78_06085</name>
</gene>
<dbReference type="InterPro" id="IPR007295">
    <property type="entry name" value="DUF402"/>
</dbReference>
<dbReference type="EMBL" id="DRZC01000080">
    <property type="protein sequence ID" value="HHQ80999.1"/>
    <property type="molecule type" value="Genomic_DNA"/>
</dbReference>
<evidence type="ECO:0000259" key="2">
    <source>
        <dbReference type="Pfam" id="PF04167"/>
    </source>
</evidence>
<proteinExistence type="predicted"/>
<evidence type="ECO:0000313" key="3">
    <source>
        <dbReference type="EMBL" id="HHQ80999.1"/>
    </source>
</evidence>
<accession>A0A7J3ZLQ9</accession>
<keyword evidence="1" id="KW-0378">Hydrolase</keyword>
<dbReference type="Gene3D" id="2.40.380.10">
    <property type="entry name" value="FomD-like"/>
    <property type="match status" value="1"/>
</dbReference>
<evidence type="ECO:0000256" key="1">
    <source>
        <dbReference type="ARBA" id="ARBA00022801"/>
    </source>
</evidence>
<feature type="domain" description="DUF402" evidence="2">
    <location>
        <begin position="351"/>
        <end position="473"/>
    </location>
</feature>
<dbReference type="Pfam" id="PF04167">
    <property type="entry name" value="DUF402"/>
    <property type="match status" value="1"/>
</dbReference>
<dbReference type="InterPro" id="IPR035930">
    <property type="entry name" value="FomD-like_sf"/>
</dbReference>
<dbReference type="AlphaFoldDB" id="A0A7J3ZLQ9"/>
<dbReference type="SUPFAM" id="SSF159234">
    <property type="entry name" value="FomD-like"/>
    <property type="match status" value="1"/>
</dbReference>
<organism evidence="3">
    <name type="scientific">Fervidicoccus fontis</name>
    <dbReference type="NCBI Taxonomy" id="683846"/>
    <lineage>
        <taxon>Archaea</taxon>
        <taxon>Thermoproteota</taxon>
        <taxon>Thermoprotei</taxon>
        <taxon>Fervidicoccales</taxon>
        <taxon>Fervidicoccaceae</taxon>
        <taxon>Fervidicoccus</taxon>
    </lineage>
</organism>
<protein>
    <submittedName>
        <fullName evidence="3">DUF402 domain-containing protein</fullName>
    </submittedName>
</protein>
<sequence>MEKVPVGGSGVAVRVRGVYATAITKALLDWGFIISQPSRVIAERFGVEENSLPAKVTVKDVEESRNRLLVVGEARFFEGVFDRLKSILSMSFYSTSTLQLHSTITVRVSGSRSGVCMGSFQGQIVHVETQSCTSDKIVKAAVVHAPPFNFQVPVVREGFSILKDTLVLNSWKHVSISRHIRGGNRIELLSELAGIALREGFGVRWRSNAGIVPEELLRRELEEALEEAKKLKNIVPDREGLVLSGGEIIGTITLSRADKLLLDEMRGAVVPTIPNHHALKVIGNFGGSIVEFAEHLVRRGISRDTVGRLTLEYVYLKIAESGRVMIRQFYPEGNFVDVGPFRIKRHDSELTVMELERTIRSRGYYDGLGVEKSPGDVAFTLVFPERWVTVHMYASASGEPKGVYVNVNSPPEPLGENAIGFLDLHIDVVKRPGGPPEIVDRERLESAFARGLLGERLYSKSLEVALSLQKELATLTSPRDHLDAKRITELITSNPTLM</sequence>
<reference evidence="3" key="1">
    <citation type="journal article" date="2020" name="mSystems">
        <title>Genome- and Community-Level Interaction Insights into Carbon Utilization and Element Cycling Functions of Hydrothermarchaeota in Hydrothermal Sediment.</title>
        <authorList>
            <person name="Zhou Z."/>
            <person name="Liu Y."/>
            <person name="Xu W."/>
            <person name="Pan J."/>
            <person name="Luo Z.H."/>
            <person name="Li M."/>
        </authorList>
    </citation>
    <scope>NUCLEOTIDE SEQUENCE [LARGE SCALE GENOMIC DNA]</scope>
    <source>
        <strain evidence="3">SpSt-1116</strain>
    </source>
</reference>
<dbReference type="PANTHER" id="PTHR39159:SF1">
    <property type="entry name" value="UPF0374 PROTEIN YGAC"/>
    <property type="match status" value="1"/>
</dbReference>
<dbReference type="GO" id="GO:0016787">
    <property type="term" value="F:hydrolase activity"/>
    <property type="evidence" value="ECO:0007669"/>
    <property type="project" value="UniProtKB-KW"/>
</dbReference>
<comment type="caution">
    <text evidence="3">The sequence shown here is derived from an EMBL/GenBank/DDBJ whole genome shotgun (WGS) entry which is preliminary data.</text>
</comment>
<name>A0A7J3ZLQ9_9CREN</name>
<dbReference type="PANTHER" id="PTHR39159">
    <property type="match status" value="1"/>
</dbReference>
<dbReference type="InterPro" id="IPR050212">
    <property type="entry name" value="Ntdp-like"/>
</dbReference>